<evidence type="ECO:0000256" key="7">
    <source>
        <dbReference type="ARBA" id="ARBA00022490"/>
    </source>
</evidence>
<keyword evidence="11 15" id="KW-0819">tRNA processing</keyword>
<comment type="caution">
    <text evidence="15">Lacks conserved residue(s) required for the propagation of feature annotation.</text>
</comment>
<evidence type="ECO:0000256" key="4">
    <source>
        <dbReference type="ARBA" id="ARBA00011738"/>
    </source>
</evidence>
<dbReference type="GO" id="GO:0005829">
    <property type="term" value="C:cytosol"/>
    <property type="evidence" value="ECO:0007669"/>
    <property type="project" value="TreeGrafter"/>
</dbReference>
<protein>
    <recommendedName>
        <fullName evidence="6 15">tRNA (guanine-N(1)-)-methyltransferase</fullName>
        <ecNumber evidence="5 15">2.1.1.228</ecNumber>
    </recommendedName>
    <alternativeName>
        <fullName evidence="12 15">M1G-methyltransferase</fullName>
    </alternativeName>
    <alternativeName>
        <fullName evidence="13 15">tRNA [GM37] methyltransferase</fullName>
    </alternativeName>
</protein>
<name>A0A1F4X8W2_UNCKA</name>
<dbReference type="GO" id="GO:0052906">
    <property type="term" value="F:tRNA (guanine(37)-N1)-methyltransferase activity"/>
    <property type="evidence" value="ECO:0007669"/>
    <property type="project" value="UniProtKB-UniRule"/>
</dbReference>
<evidence type="ECO:0000256" key="1">
    <source>
        <dbReference type="ARBA" id="ARBA00002634"/>
    </source>
</evidence>
<dbReference type="InterPro" id="IPR029028">
    <property type="entry name" value="Alpha/beta_knot_MTases"/>
</dbReference>
<comment type="function">
    <text evidence="1 15 17">Specifically methylates guanosine-37 in various tRNAs.</text>
</comment>
<accession>A0A1F4X8W2</accession>
<dbReference type="Pfam" id="PF01746">
    <property type="entry name" value="tRNA_m1G_MT"/>
    <property type="match status" value="1"/>
</dbReference>
<evidence type="ECO:0000256" key="11">
    <source>
        <dbReference type="ARBA" id="ARBA00022694"/>
    </source>
</evidence>
<feature type="binding site" evidence="16">
    <location>
        <begin position="138"/>
        <end position="143"/>
    </location>
    <ligand>
        <name>S-adenosyl-L-methionine</name>
        <dbReference type="ChEBI" id="CHEBI:59789"/>
    </ligand>
</feature>
<dbReference type="InterPro" id="IPR016009">
    <property type="entry name" value="tRNA_MeTrfase_TRMD/TRM10"/>
</dbReference>
<evidence type="ECO:0000313" key="19">
    <source>
        <dbReference type="EMBL" id="OGC78127.1"/>
    </source>
</evidence>
<feature type="binding site" evidence="15 16">
    <location>
        <position position="118"/>
    </location>
    <ligand>
        <name>S-adenosyl-L-methionine</name>
        <dbReference type="ChEBI" id="CHEBI:59789"/>
    </ligand>
</feature>
<dbReference type="CDD" id="cd18080">
    <property type="entry name" value="TrmD-like"/>
    <property type="match status" value="1"/>
</dbReference>
<dbReference type="Proteomes" id="UP000176815">
    <property type="component" value="Unassembled WGS sequence"/>
</dbReference>
<dbReference type="EC" id="2.1.1.228" evidence="5 15"/>
<organism evidence="19 20">
    <name type="scientific">candidate division WWE3 bacterium RIFOXYD1_FULL_39_9</name>
    <dbReference type="NCBI Taxonomy" id="1802649"/>
    <lineage>
        <taxon>Bacteria</taxon>
        <taxon>Katanobacteria</taxon>
    </lineage>
</organism>
<sequence length="222" mass="25166">MIQIDVITLFPELFKEHLNNLPFKKAISLGQMKINLINLRDFALDNYGSVDDKPYGGGTGMLLMIEPIYNALATIYGENFEQNKADHKIIALSAGGSKFTQKKAREYVKDQHITFICGRYEGMDARVEKELATETISIGEYVLSGGELPCLVVLEAVARLIPGVLEKEDAATNESYSENFIEYPQYTRPENFRGMKVPEILLSGDHKKIEEWRNKQKIEVKE</sequence>
<comment type="caution">
    <text evidence="19">The sequence shown here is derived from an EMBL/GenBank/DDBJ whole genome shotgun (WGS) entry which is preliminary data.</text>
</comment>
<dbReference type="NCBIfam" id="TIGR00088">
    <property type="entry name" value="trmD"/>
    <property type="match status" value="1"/>
</dbReference>
<dbReference type="InterPro" id="IPR029026">
    <property type="entry name" value="tRNA_m1G_MTases_N"/>
</dbReference>
<keyword evidence="7 15" id="KW-0963">Cytoplasm</keyword>
<comment type="catalytic activity">
    <reaction evidence="14 15 17">
        <text>guanosine(37) in tRNA + S-adenosyl-L-methionine = N(1)-methylguanosine(37) in tRNA + S-adenosyl-L-homocysteine + H(+)</text>
        <dbReference type="Rhea" id="RHEA:36899"/>
        <dbReference type="Rhea" id="RHEA-COMP:10145"/>
        <dbReference type="Rhea" id="RHEA-COMP:10147"/>
        <dbReference type="ChEBI" id="CHEBI:15378"/>
        <dbReference type="ChEBI" id="CHEBI:57856"/>
        <dbReference type="ChEBI" id="CHEBI:59789"/>
        <dbReference type="ChEBI" id="CHEBI:73542"/>
        <dbReference type="ChEBI" id="CHEBI:74269"/>
        <dbReference type="EC" id="2.1.1.228"/>
    </reaction>
</comment>
<dbReference type="InterPro" id="IPR023148">
    <property type="entry name" value="tRNA_m1G_MeTrfase_C_sf"/>
</dbReference>
<dbReference type="PANTHER" id="PTHR46417">
    <property type="entry name" value="TRNA (GUANINE-N(1)-)-METHYLTRANSFERASE"/>
    <property type="match status" value="1"/>
</dbReference>
<dbReference type="Gene3D" id="1.10.1270.20">
    <property type="entry name" value="tRNA(m1g37)methyltransferase, domain 2"/>
    <property type="match status" value="1"/>
</dbReference>
<gene>
    <name evidence="15" type="primary">trmD</name>
    <name evidence="19" type="ORF">A2619_05245</name>
</gene>
<evidence type="ECO:0000256" key="13">
    <source>
        <dbReference type="ARBA" id="ARBA00033392"/>
    </source>
</evidence>
<evidence type="ECO:0000256" key="8">
    <source>
        <dbReference type="ARBA" id="ARBA00022603"/>
    </source>
</evidence>
<evidence type="ECO:0000256" key="15">
    <source>
        <dbReference type="HAMAP-Rule" id="MF_00605"/>
    </source>
</evidence>
<dbReference type="InterPro" id="IPR002649">
    <property type="entry name" value="tRNA_m1G_MeTrfase_TrmD"/>
</dbReference>
<evidence type="ECO:0000256" key="12">
    <source>
        <dbReference type="ARBA" id="ARBA00029736"/>
    </source>
</evidence>
<dbReference type="SUPFAM" id="SSF75217">
    <property type="entry name" value="alpha/beta knot"/>
    <property type="match status" value="1"/>
</dbReference>
<dbReference type="PIRSF" id="PIRSF000386">
    <property type="entry name" value="tRNA_mtase"/>
    <property type="match status" value="1"/>
</dbReference>
<evidence type="ECO:0000256" key="17">
    <source>
        <dbReference type="RuleBase" id="RU003464"/>
    </source>
</evidence>
<evidence type="ECO:0000256" key="5">
    <source>
        <dbReference type="ARBA" id="ARBA00012807"/>
    </source>
</evidence>
<dbReference type="HAMAP" id="MF_00605">
    <property type="entry name" value="TrmD"/>
    <property type="match status" value="1"/>
</dbReference>
<dbReference type="NCBIfam" id="NF000648">
    <property type="entry name" value="PRK00026.1"/>
    <property type="match status" value="1"/>
</dbReference>
<dbReference type="PANTHER" id="PTHR46417:SF1">
    <property type="entry name" value="TRNA (GUANINE-N(1)-)-METHYLTRANSFERASE"/>
    <property type="match status" value="1"/>
</dbReference>
<proteinExistence type="inferred from homology"/>
<dbReference type="EMBL" id="MEWG01000007">
    <property type="protein sequence ID" value="OGC78127.1"/>
    <property type="molecule type" value="Genomic_DNA"/>
</dbReference>
<evidence type="ECO:0000259" key="18">
    <source>
        <dbReference type="Pfam" id="PF01746"/>
    </source>
</evidence>
<evidence type="ECO:0000256" key="10">
    <source>
        <dbReference type="ARBA" id="ARBA00022691"/>
    </source>
</evidence>
<evidence type="ECO:0000256" key="2">
    <source>
        <dbReference type="ARBA" id="ARBA00004496"/>
    </source>
</evidence>
<evidence type="ECO:0000313" key="20">
    <source>
        <dbReference type="Proteomes" id="UP000176815"/>
    </source>
</evidence>
<dbReference type="GO" id="GO:0002939">
    <property type="term" value="P:tRNA N1-guanine methylation"/>
    <property type="evidence" value="ECO:0007669"/>
    <property type="project" value="TreeGrafter"/>
</dbReference>
<dbReference type="Gene3D" id="3.40.1280.10">
    <property type="match status" value="1"/>
</dbReference>
<keyword evidence="10 15" id="KW-0949">S-adenosyl-L-methionine</keyword>
<keyword evidence="9 15" id="KW-0808">Transferase</keyword>
<comment type="similarity">
    <text evidence="3 15 17">Belongs to the RNA methyltransferase TrmD family.</text>
</comment>
<dbReference type="AlphaFoldDB" id="A0A1F4X8W2"/>
<evidence type="ECO:0000256" key="14">
    <source>
        <dbReference type="ARBA" id="ARBA00047783"/>
    </source>
</evidence>
<evidence type="ECO:0000256" key="3">
    <source>
        <dbReference type="ARBA" id="ARBA00007630"/>
    </source>
</evidence>
<evidence type="ECO:0000256" key="16">
    <source>
        <dbReference type="PIRSR" id="PIRSR000386-1"/>
    </source>
</evidence>
<reference evidence="19 20" key="1">
    <citation type="journal article" date="2016" name="Nat. Commun.">
        <title>Thousands of microbial genomes shed light on interconnected biogeochemical processes in an aquifer system.</title>
        <authorList>
            <person name="Anantharaman K."/>
            <person name="Brown C.T."/>
            <person name="Hug L.A."/>
            <person name="Sharon I."/>
            <person name="Castelle C.J."/>
            <person name="Probst A.J."/>
            <person name="Thomas B.C."/>
            <person name="Singh A."/>
            <person name="Wilkins M.J."/>
            <person name="Karaoz U."/>
            <person name="Brodie E.L."/>
            <person name="Williams K.H."/>
            <person name="Hubbard S.S."/>
            <person name="Banfield J.F."/>
        </authorList>
    </citation>
    <scope>NUCLEOTIDE SEQUENCE [LARGE SCALE GENOMIC DNA]</scope>
</reference>
<comment type="subunit">
    <text evidence="4 15 17">Homodimer.</text>
</comment>
<keyword evidence="8 15" id="KW-0489">Methyltransferase</keyword>
<feature type="domain" description="tRNA methyltransferase TRMD/TRM10-type" evidence="18">
    <location>
        <begin position="3"/>
        <end position="219"/>
    </location>
</feature>
<evidence type="ECO:0000256" key="6">
    <source>
        <dbReference type="ARBA" id="ARBA00014679"/>
    </source>
</evidence>
<comment type="subcellular location">
    <subcellularLocation>
        <location evidence="2 15 17">Cytoplasm</location>
    </subcellularLocation>
</comment>
<evidence type="ECO:0000256" key="9">
    <source>
        <dbReference type="ARBA" id="ARBA00022679"/>
    </source>
</evidence>